<name>A0A943I712_9FIRM</name>
<evidence type="ECO:0000256" key="1">
    <source>
        <dbReference type="SAM" id="Phobius"/>
    </source>
</evidence>
<dbReference type="AlphaFoldDB" id="A0A943I712"/>
<proteinExistence type="predicted"/>
<evidence type="ECO:0000313" key="2">
    <source>
        <dbReference type="EMBL" id="MBS5588909.1"/>
    </source>
</evidence>
<dbReference type="Proteomes" id="UP000751224">
    <property type="component" value="Unassembled WGS sequence"/>
</dbReference>
<dbReference type="PANTHER" id="PTHR36111">
    <property type="entry name" value="INNER MEMBRANE PROTEIN-RELATED"/>
    <property type="match status" value="1"/>
</dbReference>
<feature type="transmembrane region" description="Helical" evidence="1">
    <location>
        <begin position="183"/>
        <end position="203"/>
    </location>
</feature>
<keyword evidence="1" id="KW-0472">Membrane</keyword>
<feature type="transmembrane region" description="Helical" evidence="1">
    <location>
        <begin position="6"/>
        <end position="21"/>
    </location>
</feature>
<sequence>MLGTVVNTIAVILGAGIGLFVKKGIPERIGNSLMKGLGLCSLYIGISGTFKGEDTLIMIISIVVGIIIGEGIDIDRRVNSIVRKIESKFFGKNDKNNIAQGFISASLLFCVGSMTLVGVMNAGLLGDNTMLYTKSAMDFCSSIIFASTLGVGVLLSAIFVLIYQGGLTMLTIYAAPLLNNQVINEMTCVGSLIIIAMSLNILGITKIKLMNYIPAMFLPIVVCMFM</sequence>
<dbReference type="RefSeq" id="WP_303887844.1">
    <property type="nucleotide sequence ID" value="NZ_JAGZCC010000061.1"/>
</dbReference>
<feature type="transmembrane region" description="Helical" evidence="1">
    <location>
        <begin position="102"/>
        <end position="123"/>
    </location>
</feature>
<accession>A0A943I712</accession>
<keyword evidence="1" id="KW-0812">Transmembrane</keyword>
<organism evidence="2 3">
    <name type="scientific">Thomasclavelia spiroformis</name>
    <dbReference type="NCBI Taxonomy" id="29348"/>
    <lineage>
        <taxon>Bacteria</taxon>
        <taxon>Bacillati</taxon>
        <taxon>Bacillota</taxon>
        <taxon>Erysipelotrichia</taxon>
        <taxon>Erysipelotrichales</taxon>
        <taxon>Coprobacillaceae</taxon>
        <taxon>Thomasclavelia</taxon>
    </lineage>
</organism>
<feature type="transmembrane region" description="Helical" evidence="1">
    <location>
        <begin position="143"/>
        <end position="163"/>
    </location>
</feature>
<gene>
    <name evidence="2" type="ORF">KHX14_08900</name>
</gene>
<dbReference type="Pfam" id="PF04474">
    <property type="entry name" value="DUF554"/>
    <property type="match status" value="1"/>
</dbReference>
<reference evidence="2" key="1">
    <citation type="submission" date="2021-02" db="EMBL/GenBank/DDBJ databases">
        <title>Infant gut strain persistence is associated with maternal origin, phylogeny, and functional potential including surface adhesion and iron acquisition.</title>
        <authorList>
            <person name="Lou Y.C."/>
        </authorList>
    </citation>
    <scope>NUCLEOTIDE SEQUENCE</scope>
    <source>
        <strain evidence="2">L3_108_000G1_dasL3_108_000G1_metabat.metabat.11</strain>
    </source>
</reference>
<feature type="transmembrane region" description="Helical" evidence="1">
    <location>
        <begin position="33"/>
        <end position="50"/>
    </location>
</feature>
<protein>
    <submittedName>
        <fullName evidence="2">DUF554 domain-containing protein</fullName>
    </submittedName>
</protein>
<evidence type="ECO:0000313" key="3">
    <source>
        <dbReference type="Proteomes" id="UP000751224"/>
    </source>
</evidence>
<dbReference type="PANTHER" id="PTHR36111:SF2">
    <property type="entry name" value="INNER MEMBRANE PROTEIN"/>
    <property type="match status" value="1"/>
</dbReference>
<comment type="caution">
    <text evidence="2">The sequence shown here is derived from an EMBL/GenBank/DDBJ whole genome shotgun (WGS) entry which is preliminary data.</text>
</comment>
<feature type="transmembrane region" description="Helical" evidence="1">
    <location>
        <begin position="56"/>
        <end position="74"/>
    </location>
</feature>
<dbReference type="InterPro" id="IPR007563">
    <property type="entry name" value="DUF554"/>
</dbReference>
<dbReference type="EMBL" id="JAGZCC010000061">
    <property type="protein sequence ID" value="MBS5588909.1"/>
    <property type="molecule type" value="Genomic_DNA"/>
</dbReference>
<keyword evidence="1" id="KW-1133">Transmembrane helix</keyword>